<accession>A0A6A6IP69</accession>
<evidence type="ECO:0000313" key="2">
    <source>
        <dbReference type="Proteomes" id="UP000800094"/>
    </source>
</evidence>
<name>A0A6A6IP69_9PLEO</name>
<dbReference type="GeneID" id="54574855"/>
<dbReference type="EMBL" id="ML987193">
    <property type="protein sequence ID" value="KAF2251390.1"/>
    <property type="molecule type" value="Genomic_DNA"/>
</dbReference>
<sequence length="550" mass="63291">MGDPGDDDSDFEQEQGWFAMQEEEGVKLPNFKVAREVRTQWILDIIDSNLPPEVKYRGYVAFEEFTFGFDELELKLMVNLRDILQPIVSLVKNHEYQLPRKVIDGIRFALRNAISDEIAKCGKKVSVFDFGLIILRLIEETTSFLLDYRRGILRKTLKEKETYWDLRKINNLDPLLDHKLKMKGLDLETVHGAASHILGKTPAQICADIDPNYRILHCENILRSDLASKFLQYQQTLRDKLMRVPVKDLKAFVPREKQRRYGDGQAAKEQLVEHLTKTRTTFHGTRRDLVPSIVQHGFLKPGDIHPATKKRLPVSNGTAYGRGIYSSPKAWYALSYTGWGQERTKPSELPGMKLLVCATVMGRTACLERGDDWWELDEPLHGADSHVNESQWAYIVFNSAQILPCYVIHLDWAPAEEDGFYQWFMRTMSGVPSKKPPAKGDIGPGEKQRNREQLIARGQKFFAYGYGPVDGKKLIIEDVAEVDDDEEEYGEYQETRIDARPANTSIWDTHWGKEDEGTEQDVWNQFELEGETEYSSARRANLNRRNLRSS</sequence>
<organism evidence="1 2">
    <name type="scientific">Trematosphaeria pertusa</name>
    <dbReference type="NCBI Taxonomy" id="390896"/>
    <lineage>
        <taxon>Eukaryota</taxon>
        <taxon>Fungi</taxon>
        <taxon>Dikarya</taxon>
        <taxon>Ascomycota</taxon>
        <taxon>Pezizomycotina</taxon>
        <taxon>Dothideomycetes</taxon>
        <taxon>Pleosporomycetidae</taxon>
        <taxon>Pleosporales</taxon>
        <taxon>Massarineae</taxon>
        <taxon>Trematosphaeriaceae</taxon>
        <taxon>Trematosphaeria</taxon>
    </lineage>
</organism>
<dbReference type="Proteomes" id="UP000800094">
    <property type="component" value="Unassembled WGS sequence"/>
</dbReference>
<dbReference type="OrthoDB" id="10256774at2759"/>
<dbReference type="SUPFAM" id="SSF56399">
    <property type="entry name" value="ADP-ribosylation"/>
    <property type="match status" value="1"/>
</dbReference>
<evidence type="ECO:0000313" key="1">
    <source>
        <dbReference type="EMBL" id="KAF2251390.1"/>
    </source>
</evidence>
<dbReference type="Gene3D" id="3.90.228.10">
    <property type="match status" value="1"/>
</dbReference>
<proteinExistence type="predicted"/>
<protein>
    <submittedName>
        <fullName evidence="1">Uncharacterized protein</fullName>
    </submittedName>
</protein>
<dbReference type="AlphaFoldDB" id="A0A6A6IP69"/>
<reference evidence="1" key="1">
    <citation type="journal article" date="2020" name="Stud. Mycol.">
        <title>101 Dothideomycetes genomes: a test case for predicting lifestyles and emergence of pathogens.</title>
        <authorList>
            <person name="Haridas S."/>
            <person name="Albert R."/>
            <person name="Binder M."/>
            <person name="Bloem J."/>
            <person name="Labutti K."/>
            <person name="Salamov A."/>
            <person name="Andreopoulos B."/>
            <person name="Baker S."/>
            <person name="Barry K."/>
            <person name="Bills G."/>
            <person name="Bluhm B."/>
            <person name="Cannon C."/>
            <person name="Castanera R."/>
            <person name="Culley D."/>
            <person name="Daum C."/>
            <person name="Ezra D."/>
            <person name="Gonzalez J."/>
            <person name="Henrissat B."/>
            <person name="Kuo A."/>
            <person name="Liang C."/>
            <person name="Lipzen A."/>
            <person name="Lutzoni F."/>
            <person name="Magnuson J."/>
            <person name="Mondo S."/>
            <person name="Nolan M."/>
            <person name="Ohm R."/>
            <person name="Pangilinan J."/>
            <person name="Park H.-J."/>
            <person name="Ramirez L."/>
            <person name="Alfaro M."/>
            <person name="Sun H."/>
            <person name="Tritt A."/>
            <person name="Yoshinaga Y."/>
            <person name="Zwiers L.-H."/>
            <person name="Turgeon B."/>
            <person name="Goodwin S."/>
            <person name="Spatafora J."/>
            <person name="Crous P."/>
            <person name="Grigoriev I."/>
        </authorList>
    </citation>
    <scope>NUCLEOTIDE SEQUENCE</scope>
    <source>
        <strain evidence="1">CBS 122368</strain>
    </source>
</reference>
<keyword evidence="2" id="KW-1185">Reference proteome</keyword>
<gene>
    <name evidence="1" type="ORF">BU26DRAFT_282129</name>
</gene>
<dbReference type="RefSeq" id="XP_033686394.1">
    <property type="nucleotide sequence ID" value="XM_033821525.1"/>
</dbReference>